<proteinExistence type="predicted"/>
<evidence type="ECO:0000313" key="2">
    <source>
        <dbReference type="EMBL" id="CAH2351130.1"/>
    </source>
</evidence>
<keyword evidence="1" id="KW-0812">Transmembrane</keyword>
<name>A0A9P0VX48_9ASCO</name>
<accession>A0A9P0VX48</accession>
<dbReference type="AlphaFoldDB" id="A0A9P0VX48"/>
<dbReference type="Proteomes" id="UP000837801">
    <property type="component" value="Unassembled WGS sequence"/>
</dbReference>
<keyword evidence="3" id="KW-1185">Reference proteome</keyword>
<comment type="caution">
    <text evidence="2">The sequence shown here is derived from an EMBL/GenBank/DDBJ whole genome shotgun (WGS) entry which is preliminary data.</text>
</comment>
<sequence length="94" mass="10644">MSRNVTGGPPFLHKLIVGTVAVAVGVYAAWDASKDFELVKYTPFSEEEVLKRQQEKKGLKITHLDTRTLDYTPEAKERLRKVAEEEKLKAQADK</sequence>
<keyword evidence="1" id="KW-1133">Transmembrane helix</keyword>
<organism evidence="2 3">
    <name type="scientific">[Candida] railenensis</name>
    <dbReference type="NCBI Taxonomy" id="45579"/>
    <lineage>
        <taxon>Eukaryota</taxon>
        <taxon>Fungi</taxon>
        <taxon>Dikarya</taxon>
        <taxon>Ascomycota</taxon>
        <taxon>Saccharomycotina</taxon>
        <taxon>Pichiomycetes</taxon>
        <taxon>Debaryomycetaceae</taxon>
        <taxon>Kurtzmaniella</taxon>
    </lineage>
</organism>
<protein>
    <submittedName>
        <fullName evidence="2">Uncharacterized protein</fullName>
    </submittedName>
</protein>
<evidence type="ECO:0000313" key="3">
    <source>
        <dbReference type="Proteomes" id="UP000837801"/>
    </source>
</evidence>
<keyword evidence="1" id="KW-0472">Membrane</keyword>
<feature type="transmembrane region" description="Helical" evidence="1">
    <location>
        <begin position="12"/>
        <end position="30"/>
    </location>
</feature>
<dbReference type="OrthoDB" id="4084571at2759"/>
<evidence type="ECO:0000256" key="1">
    <source>
        <dbReference type="SAM" id="Phobius"/>
    </source>
</evidence>
<gene>
    <name evidence="2" type="ORF">CLIB1423_03S00210</name>
</gene>
<dbReference type="EMBL" id="CAKXYY010000003">
    <property type="protein sequence ID" value="CAH2351130.1"/>
    <property type="molecule type" value="Genomic_DNA"/>
</dbReference>
<reference evidence="2" key="1">
    <citation type="submission" date="2022-03" db="EMBL/GenBank/DDBJ databases">
        <authorList>
            <person name="Legras J.-L."/>
            <person name="Devillers H."/>
            <person name="Grondin C."/>
        </authorList>
    </citation>
    <scope>NUCLEOTIDE SEQUENCE</scope>
    <source>
        <strain evidence="2">CLIB 1423</strain>
    </source>
</reference>